<sequence>MYDPHTARAEERLQTVVTGVLRTFRFHTRPGVLMWRHGNTPVLFVRARDARSLVDYPCETEATC</sequence>
<organism evidence="1">
    <name type="scientific">Streptomyces haneummycinicus</name>
    <dbReference type="NCBI Taxonomy" id="3074435"/>
    <lineage>
        <taxon>Bacteria</taxon>
        <taxon>Bacillati</taxon>
        <taxon>Actinomycetota</taxon>
        <taxon>Actinomycetes</taxon>
        <taxon>Kitasatosporales</taxon>
        <taxon>Streptomycetaceae</taxon>
        <taxon>Streptomyces</taxon>
    </lineage>
</organism>
<name>A0AAT9H9U3_9ACTN</name>
<evidence type="ECO:0000313" key="1">
    <source>
        <dbReference type="EMBL" id="BFO14163.1"/>
    </source>
</evidence>
<reference evidence="1" key="2">
    <citation type="submission" date="2024-07" db="EMBL/GenBank/DDBJ databases">
        <title>Streptomyces haneummycinica sp. nov., a new antibiotic-producing actinobacterium isolated from marine sediment.</title>
        <authorList>
            <person name="Uemura M."/>
            <person name="Hamada M."/>
            <person name="Hirano S."/>
            <person name="Kobayashi K."/>
            <person name="Ohshiro T."/>
            <person name="Kobayashi T."/>
            <person name="Terahara T."/>
        </authorList>
    </citation>
    <scope>NUCLEOTIDE SEQUENCE</scope>
    <source>
        <strain evidence="1">KM77-8</strain>
    </source>
</reference>
<dbReference type="AlphaFoldDB" id="A0AAT9H9U3"/>
<proteinExistence type="predicted"/>
<accession>A0AAT9H9U3</accession>
<reference evidence="1" key="1">
    <citation type="submission" date="2024-06" db="EMBL/GenBank/DDBJ databases">
        <authorList>
            <consortium name="consrtm"/>
            <person name="Uemura M."/>
            <person name="Terahara T."/>
        </authorList>
    </citation>
    <scope>NUCLEOTIDE SEQUENCE</scope>
    <source>
        <strain evidence="1">KM77-8</strain>
    </source>
</reference>
<protein>
    <submittedName>
        <fullName evidence="1">Uncharacterized protein</fullName>
    </submittedName>
</protein>
<dbReference type="EMBL" id="AP035768">
    <property type="protein sequence ID" value="BFO14163.1"/>
    <property type="molecule type" value="Genomic_DNA"/>
</dbReference>
<gene>
    <name evidence="1" type="ORF">SHKM778_05510</name>
</gene>